<dbReference type="Proteomes" id="UP000199707">
    <property type="component" value="Unassembled WGS sequence"/>
</dbReference>
<accession>A0A1G4WWX9</accession>
<reference evidence="2" key="1">
    <citation type="submission" date="2016-10" db="EMBL/GenBank/DDBJ databases">
        <authorList>
            <person name="Varghese N."/>
            <person name="Submissions S."/>
        </authorList>
    </citation>
    <scope>NUCLEOTIDE SEQUENCE [LARGE SCALE GENOMIC DNA]</scope>
    <source>
        <strain evidence="2">UNC267MFSha1.1M11</strain>
    </source>
</reference>
<evidence type="ECO:0000313" key="1">
    <source>
        <dbReference type="EMBL" id="SCX30382.1"/>
    </source>
</evidence>
<gene>
    <name evidence="1" type="ORF">SAMN02799620_05042</name>
</gene>
<evidence type="ECO:0000313" key="2">
    <source>
        <dbReference type="Proteomes" id="UP000199707"/>
    </source>
</evidence>
<dbReference type="EMBL" id="FMUB01000012">
    <property type="protein sequence ID" value="SCX30382.1"/>
    <property type="molecule type" value="Genomic_DNA"/>
</dbReference>
<organism evidence="1 2">
    <name type="scientific">Mycolicibacterium fluoranthenivorans</name>
    <dbReference type="NCBI Taxonomy" id="258505"/>
    <lineage>
        <taxon>Bacteria</taxon>
        <taxon>Bacillati</taxon>
        <taxon>Actinomycetota</taxon>
        <taxon>Actinomycetes</taxon>
        <taxon>Mycobacteriales</taxon>
        <taxon>Mycobacteriaceae</taxon>
        <taxon>Mycolicibacterium</taxon>
    </lineage>
</organism>
<dbReference type="AlphaFoldDB" id="A0A1G4WWX9"/>
<name>A0A1G4WWX9_9MYCO</name>
<proteinExistence type="predicted"/>
<protein>
    <submittedName>
        <fullName evidence="1">Uncharacterized protein</fullName>
    </submittedName>
</protein>
<dbReference type="STRING" id="1502745.SAMN02799620_05042"/>
<sequence length="116" mass="12977">MRNVSHDTLQPKEVTSLSTTTEIAELHELIGGLRRCVTSLAARHGDSPAMRRIVNDAERMLNDIDRLDIDAGELETDRGGRTVHHPHSVEKISIPDTDYDSDFWRDVDDEGLGGTR</sequence>